<organism evidence="1 2">
    <name type="scientific">Brachionus plicatilis</name>
    <name type="common">Marine rotifer</name>
    <name type="synonym">Brachionus muelleri</name>
    <dbReference type="NCBI Taxonomy" id="10195"/>
    <lineage>
        <taxon>Eukaryota</taxon>
        <taxon>Metazoa</taxon>
        <taxon>Spiralia</taxon>
        <taxon>Gnathifera</taxon>
        <taxon>Rotifera</taxon>
        <taxon>Eurotatoria</taxon>
        <taxon>Monogononta</taxon>
        <taxon>Pseudotrocha</taxon>
        <taxon>Ploima</taxon>
        <taxon>Brachionidae</taxon>
        <taxon>Brachionus</taxon>
    </lineage>
</organism>
<dbReference type="Proteomes" id="UP000276133">
    <property type="component" value="Unassembled WGS sequence"/>
</dbReference>
<dbReference type="EMBL" id="REGN01010203">
    <property type="protein sequence ID" value="RMZ99508.1"/>
    <property type="molecule type" value="Genomic_DNA"/>
</dbReference>
<sequence length="95" mass="11554">MKKQNFLLNRYTKNLPITCNHRWSKVKVMNSCTFWPEHRKNLVPEFQYILTLLMLVAKILIKNTPFLKTWKWKINFTKTNLNRKLVSRIFDLSNI</sequence>
<protein>
    <submittedName>
        <fullName evidence="1">Uncharacterized protein</fullName>
    </submittedName>
</protein>
<comment type="caution">
    <text evidence="1">The sequence shown here is derived from an EMBL/GenBank/DDBJ whole genome shotgun (WGS) entry which is preliminary data.</text>
</comment>
<dbReference type="AlphaFoldDB" id="A0A3M7PKJ3"/>
<evidence type="ECO:0000313" key="2">
    <source>
        <dbReference type="Proteomes" id="UP000276133"/>
    </source>
</evidence>
<keyword evidence="2" id="KW-1185">Reference proteome</keyword>
<accession>A0A3M7PKJ3</accession>
<name>A0A3M7PKJ3_BRAPC</name>
<reference evidence="1 2" key="1">
    <citation type="journal article" date="2018" name="Sci. Rep.">
        <title>Genomic signatures of local adaptation to the degree of environmental predictability in rotifers.</title>
        <authorList>
            <person name="Franch-Gras L."/>
            <person name="Hahn C."/>
            <person name="Garcia-Roger E.M."/>
            <person name="Carmona M.J."/>
            <person name="Serra M."/>
            <person name="Gomez A."/>
        </authorList>
    </citation>
    <scope>NUCLEOTIDE SEQUENCE [LARGE SCALE GENOMIC DNA]</scope>
    <source>
        <strain evidence="1">HYR1</strain>
    </source>
</reference>
<proteinExistence type="predicted"/>
<gene>
    <name evidence="1" type="ORF">BpHYR1_045438</name>
</gene>
<evidence type="ECO:0000313" key="1">
    <source>
        <dbReference type="EMBL" id="RMZ99508.1"/>
    </source>
</evidence>